<comment type="caution">
    <text evidence="10">The sequence shown here is derived from an EMBL/GenBank/DDBJ whole genome shotgun (WGS) entry which is preliminary data.</text>
</comment>
<keyword evidence="6 8" id="KW-1133">Transmembrane helix</keyword>
<evidence type="ECO:0000256" key="1">
    <source>
        <dbReference type="ARBA" id="ARBA00004141"/>
    </source>
</evidence>
<feature type="transmembrane region" description="Helical" evidence="8">
    <location>
        <begin position="131"/>
        <end position="152"/>
    </location>
</feature>
<keyword evidence="7 8" id="KW-0472">Membrane</keyword>
<sequence>MNILYKLRSYKLWLVLFILCFFIQALHLEGFFRFDRQLIEKWQFWRLISGHLTHLNWSHFLLNMAGLSMVAIFFSSYKSTTYWIEALLFISLVCSVGMLIDNQLDRYVGFSGVLHGLFIIGARWEMTRYKVSGVVLLTIIIGKIIWEQIFGALPGSESMTGGRVAVNAHLYGAVAGVLFVLRDIRKK</sequence>
<proteinExistence type="inferred from homology"/>
<feature type="domain" description="Peptidase S54 rhomboid" evidence="9">
    <location>
        <begin position="41"/>
        <end position="181"/>
    </location>
</feature>
<evidence type="ECO:0000313" key="10">
    <source>
        <dbReference type="EMBL" id="RDH82420.1"/>
    </source>
</evidence>
<evidence type="ECO:0000256" key="3">
    <source>
        <dbReference type="ARBA" id="ARBA00022670"/>
    </source>
</evidence>
<dbReference type="Gene3D" id="1.20.1540.10">
    <property type="entry name" value="Rhomboid-like"/>
    <property type="match status" value="1"/>
</dbReference>
<keyword evidence="3" id="KW-0645">Protease</keyword>
<evidence type="ECO:0000313" key="11">
    <source>
        <dbReference type="Proteomes" id="UP000254266"/>
    </source>
</evidence>
<dbReference type="EMBL" id="QFXC01000011">
    <property type="protein sequence ID" value="RDH82420.1"/>
    <property type="molecule type" value="Genomic_DNA"/>
</dbReference>
<dbReference type="InterPro" id="IPR023826">
    <property type="entry name" value="Rhom-like_SP_proteobac"/>
</dbReference>
<name>A0A370DCW2_9GAMM</name>
<dbReference type="Pfam" id="PF01694">
    <property type="entry name" value="Rhomboid"/>
    <property type="match status" value="1"/>
</dbReference>
<gene>
    <name evidence="10" type="primary">rrtA</name>
    <name evidence="10" type="ORF">DIZ80_09000</name>
</gene>
<evidence type="ECO:0000256" key="7">
    <source>
        <dbReference type="ARBA" id="ARBA00023136"/>
    </source>
</evidence>
<keyword evidence="11" id="KW-1185">Reference proteome</keyword>
<organism evidence="10 11">
    <name type="scientific">endosymbiont of Galathealinum brachiosum</name>
    <dbReference type="NCBI Taxonomy" id="2200906"/>
    <lineage>
        <taxon>Bacteria</taxon>
        <taxon>Pseudomonadati</taxon>
        <taxon>Pseudomonadota</taxon>
        <taxon>Gammaproteobacteria</taxon>
        <taxon>sulfur-oxidizing symbionts</taxon>
    </lineage>
</organism>
<evidence type="ECO:0000256" key="2">
    <source>
        <dbReference type="ARBA" id="ARBA00009045"/>
    </source>
</evidence>
<dbReference type="PANTHER" id="PTHR43066">
    <property type="entry name" value="RHOMBOID-RELATED PROTEIN"/>
    <property type="match status" value="1"/>
</dbReference>
<comment type="subcellular location">
    <subcellularLocation>
        <location evidence="1">Membrane</location>
        <topology evidence="1">Multi-pass membrane protein</topology>
    </subcellularLocation>
</comment>
<dbReference type="InterPro" id="IPR022764">
    <property type="entry name" value="Peptidase_S54_rhomboid_dom"/>
</dbReference>
<dbReference type="PANTHER" id="PTHR43066:SF1">
    <property type="entry name" value="RHOMBOID PROTEIN 2"/>
    <property type="match status" value="1"/>
</dbReference>
<dbReference type="InterPro" id="IPR035952">
    <property type="entry name" value="Rhomboid-like_sf"/>
</dbReference>
<comment type="similarity">
    <text evidence="2">Belongs to the peptidase S54 family.</text>
</comment>
<feature type="transmembrane region" description="Helical" evidence="8">
    <location>
        <begin position="106"/>
        <end position="124"/>
    </location>
</feature>
<feature type="transmembrane region" description="Helical" evidence="8">
    <location>
        <begin position="164"/>
        <end position="181"/>
    </location>
</feature>
<evidence type="ECO:0000259" key="9">
    <source>
        <dbReference type="Pfam" id="PF01694"/>
    </source>
</evidence>
<dbReference type="GO" id="GO:0006508">
    <property type="term" value="P:proteolysis"/>
    <property type="evidence" value="ECO:0007669"/>
    <property type="project" value="UniProtKB-KW"/>
</dbReference>
<dbReference type="SUPFAM" id="SSF144091">
    <property type="entry name" value="Rhomboid-like"/>
    <property type="match status" value="1"/>
</dbReference>
<evidence type="ECO:0000256" key="5">
    <source>
        <dbReference type="ARBA" id="ARBA00022801"/>
    </source>
</evidence>
<dbReference type="GO" id="GO:0016020">
    <property type="term" value="C:membrane"/>
    <property type="evidence" value="ECO:0007669"/>
    <property type="project" value="UniProtKB-SubCell"/>
</dbReference>
<reference evidence="10 11" key="1">
    <citation type="journal article" date="2018" name="ISME J.">
        <title>Endosymbiont genomes yield clues of tubeworm success.</title>
        <authorList>
            <person name="Li Y."/>
            <person name="Liles M.R."/>
            <person name="Halanych K.M."/>
        </authorList>
    </citation>
    <scope>NUCLEOTIDE SEQUENCE [LARGE SCALE GENOMIC DNA]</scope>
    <source>
        <strain evidence="10">A1464</strain>
    </source>
</reference>
<keyword evidence="4 8" id="KW-0812">Transmembrane</keyword>
<protein>
    <submittedName>
        <fullName evidence="10">Rhombosortase</fullName>
    </submittedName>
</protein>
<dbReference type="NCBIfam" id="TIGR03902">
    <property type="entry name" value="rhom_GG_sort"/>
    <property type="match status" value="1"/>
</dbReference>
<dbReference type="GO" id="GO:0004252">
    <property type="term" value="F:serine-type endopeptidase activity"/>
    <property type="evidence" value="ECO:0007669"/>
    <property type="project" value="InterPro"/>
</dbReference>
<feature type="transmembrane region" description="Helical" evidence="8">
    <location>
        <begin position="54"/>
        <end position="75"/>
    </location>
</feature>
<feature type="transmembrane region" description="Helical" evidence="8">
    <location>
        <begin position="12"/>
        <end position="34"/>
    </location>
</feature>
<keyword evidence="5" id="KW-0378">Hydrolase</keyword>
<feature type="transmembrane region" description="Helical" evidence="8">
    <location>
        <begin position="82"/>
        <end position="100"/>
    </location>
</feature>
<evidence type="ECO:0000256" key="6">
    <source>
        <dbReference type="ARBA" id="ARBA00022989"/>
    </source>
</evidence>
<evidence type="ECO:0000256" key="4">
    <source>
        <dbReference type="ARBA" id="ARBA00022692"/>
    </source>
</evidence>
<evidence type="ECO:0000256" key="8">
    <source>
        <dbReference type="SAM" id="Phobius"/>
    </source>
</evidence>
<dbReference type="AlphaFoldDB" id="A0A370DCW2"/>
<accession>A0A370DCW2</accession>
<dbReference type="Proteomes" id="UP000254266">
    <property type="component" value="Unassembled WGS sequence"/>
</dbReference>